<organism evidence="1 2">
    <name type="scientific">Paramuricea clavata</name>
    <name type="common">Red gorgonian</name>
    <name type="synonym">Violescent sea-whip</name>
    <dbReference type="NCBI Taxonomy" id="317549"/>
    <lineage>
        <taxon>Eukaryota</taxon>
        <taxon>Metazoa</taxon>
        <taxon>Cnidaria</taxon>
        <taxon>Anthozoa</taxon>
        <taxon>Octocorallia</taxon>
        <taxon>Malacalcyonacea</taxon>
        <taxon>Plexauridae</taxon>
        <taxon>Paramuricea</taxon>
    </lineage>
</organism>
<dbReference type="Proteomes" id="UP001152795">
    <property type="component" value="Unassembled WGS sequence"/>
</dbReference>
<feature type="non-terminal residue" evidence="1">
    <location>
        <position position="138"/>
    </location>
</feature>
<evidence type="ECO:0000313" key="2">
    <source>
        <dbReference type="Proteomes" id="UP001152795"/>
    </source>
</evidence>
<dbReference type="AlphaFoldDB" id="A0A7D9JIG0"/>
<comment type="caution">
    <text evidence="1">The sequence shown here is derived from an EMBL/GenBank/DDBJ whole genome shotgun (WGS) entry which is preliminary data.</text>
</comment>
<keyword evidence="2" id="KW-1185">Reference proteome</keyword>
<proteinExistence type="predicted"/>
<reference evidence="1" key="1">
    <citation type="submission" date="2020-04" db="EMBL/GenBank/DDBJ databases">
        <authorList>
            <person name="Alioto T."/>
            <person name="Alioto T."/>
            <person name="Gomez Garrido J."/>
        </authorList>
    </citation>
    <scope>NUCLEOTIDE SEQUENCE</scope>
    <source>
        <strain evidence="1">A484AB</strain>
    </source>
</reference>
<evidence type="ECO:0000313" key="1">
    <source>
        <dbReference type="EMBL" id="CAB4030034.1"/>
    </source>
</evidence>
<gene>
    <name evidence="1" type="ORF">PACLA_8A021806</name>
</gene>
<name>A0A7D9JIG0_PARCT</name>
<sequence length="138" mass="15965">MSLRIQVPYSMNWKDIIAHFLCYIIVFELTLDDTADWSYQIFACTKVKTSKRGNTSLKFPRKDPVTKLTICVDVEANPGPETVSRIGNFANINSSVSSRIEYSREAMMSLNHYSVKRYSEYSDFLVYKLHTSGILKYR</sequence>
<dbReference type="EMBL" id="CACRXK020016582">
    <property type="protein sequence ID" value="CAB4030034.1"/>
    <property type="molecule type" value="Genomic_DNA"/>
</dbReference>
<protein>
    <submittedName>
        <fullName evidence="1">Uncharacterized protein</fullName>
    </submittedName>
</protein>
<accession>A0A7D9JIG0</accession>